<dbReference type="AlphaFoldDB" id="A0A0G3WD24"/>
<reference evidence="1 2" key="1">
    <citation type="submission" date="2014-10" db="EMBL/GenBank/DDBJ databases">
        <title>Genome sequence of Clostridium aceticum DSM 1496.</title>
        <authorList>
            <person name="Poehlein A."/>
            <person name="Schiel-Bengelsdorf B."/>
            <person name="Gottschalk G."/>
            <person name="Duerre P."/>
            <person name="Daniel R."/>
        </authorList>
    </citation>
    <scope>NUCLEOTIDE SEQUENCE [LARGE SCALE GENOMIC DNA]</scope>
    <source>
        <strain evidence="1 2">DSM 1496</strain>
    </source>
</reference>
<accession>A0A0G3WD24</accession>
<name>A0A0G3WD24_9CLOT</name>
<evidence type="ECO:0000313" key="2">
    <source>
        <dbReference type="Proteomes" id="UP000035704"/>
    </source>
</evidence>
<gene>
    <name evidence="1" type="ORF">CACET_c23760</name>
</gene>
<organism evidence="1 2">
    <name type="scientific">Clostridium aceticum</name>
    <dbReference type="NCBI Taxonomy" id="84022"/>
    <lineage>
        <taxon>Bacteria</taxon>
        <taxon>Bacillati</taxon>
        <taxon>Bacillota</taxon>
        <taxon>Clostridia</taxon>
        <taxon>Eubacteriales</taxon>
        <taxon>Clostridiaceae</taxon>
        <taxon>Clostridium</taxon>
    </lineage>
</organism>
<dbReference type="KEGG" id="cace:CACET_c23760"/>
<dbReference type="Proteomes" id="UP000035704">
    <property type="component" value="Chromosome"/>
</dbReference>
<evidence type="ECO:0008006" key="3">
    <source>
        <dbReference type="Google" id="ProtNLM"/>
    </source>
</evidence>
<proteinExistence type="predicted"/>
<protein>
    <recommendedName>
        <fullName evidence="3">Acetyltransferase</fullName>
    </recommendedName>
</protein>
<dbReference type="EMBL" id="CP009687">
    <property type="protein sequence ID" value="AKL95822.1"/>
    <property type="molecule type" value="Genomic_DNA"/>
</dbReference>
<evidence type="ECO:0000313" key="1">
    <source>
        <dbReference type="EMBL" id="AKL95822.1"/>
    </source>
</evidence>
<dbReference type="STRING" id="84022.CACET_c23760"/>
<dbReference type="RefSeq" id="WP_278287079.1">
    <property type="nucleotide sequence ID" value="NZ_CP009687.1"/>
</dbReference>
<keyword evidence="2" id="KW-1185">Reference proteome</keyword>
<sequence length="44" mass="5616">MDFKLKVIKIEELYLIKELWEKLNRLHMKDSKFFKEHYATFTFY</sequence>